<keyword evidence="2" id="KW-0472">Membrane</keyword>
<organism evidence="3 4">
    <name type="scientific">Pinctada imbricata</name>
    <name type="common">Atlantic pearl-oyster</name>
    <name type="synonym">Pinctada martensii</name>
    <dbReference type="NCBI Taxonomy" id="66713"/>
    <lineage>
        <taxon>Eukaryota</taxon>
        <taxon>Metazoa</taxon>
        <taxon>Spiralia</taxon>
        <taxon>Lophotrochozoa</taxon>
        <taxon>Mollusca</taxon>
        <taxon>Bivalvia</taxon>
        <taxon>Autobranchia</taxon>
        <taxon>Pteriomorphia</taxon>
        <taxon>Pterioida</taxon>
        <taxon>Pterioidea</taxon>
        <taxon>Pteriidae</taxon>
        <taxon>Pinctada</taxon>
    </lineage>
</organism>
<evidence type="ECO:0000313" key="4">
    <source>
        <dbReference type="Proteomes" id="UP001186944"/>
    </source>
</evidence>
<evidence type="ECO:0000256" key="2">
    <source>
        <dbReference type="SAM" id="Phobius"/>
    </source>
</evidence>
<accession>A0AA88YTU6</accession>
<proteinExistence type="predicted"/>
<gene>
    <name evidence="3" type="ORF">FSP39_020127</name>
</gene>
<name>A0AA88YTU6_PINIB</name>
<evidence type="ECO:0000313" key="3">
    <source>
        <dbReference type="EMBL" id="KAK3105223.1"/>
    </source>
</evidence>
<keyword evidence="2" id="KW-1133">Transmembrane helix</keyword>
<keyword evidence="4" id="KW-1185">Reference proteome</keyword>
<sequence>MGNRCRLRTAICQGNSKTQKHHTQSTNINQQDQWATGADLGRPSDTEITEGSLAMIGGICGGVLSVIIVVIIVVVVVYLRRKKTYNKQTEQMLGSQDKSHKKSNLNTSDGYVNSNLTAPVDTVTAANYEELIYMQGTKDQLKSNAATVHVYDVIGKASSSQNETNLPSGQKYENTNIYNN</sequence>
<protein>
    <submittedName>
        <fullName evidence="3">Uncharacterized protein</fullName>
    </submittedName>
</protein>
<comment type="caution">
    <text evidence="3">The sequence shown here is derived from an EMBL/GenBank/DDBJ whole genome shotgun (WGS) entry which is preliminary data.</text>
</comment>
<evidence type="ECO:0000256" key="1">
    <source>
        <dbReference type="SAM" id="MobiDB-lite"/>
    </source>
</evidence>
<feature type="region of interest" description="Disordered" evidence="1">
    <location>
        <begin position="159"/>
        <end position="180"/>
    </location>
</feature>
<keyword evidence="2" id="KW-0812">Transmembrane</keyword>
<reference evidence="3" key="1">
    <citation type="submission" date="2019-08" db="EMBL/GenBank/DDBJ databases">
        <title>The improved chromosome-level genome for the pearl oyster Pinctada fucata martensii using PacBio sequencing and Hi-C.</title>
        <authorList>
            <person name="Zheng Z."/>
        </authorList>
    </citation>
    <scope>NUCLEOTIDE SEQUENCE</scope>
    <source>
        <strain evidence="3">ZZ-2019</strain>
        <tissue evidence="3">Adductor muscle</tissue>
    </source>
</reference>
<dbReference type="Proteomes" id="UP001186944">
    <property type="component" value="Unassembled WGS sequence"/>
</dbReference>
<dbReference type="AlphaFoldDB" id="A0AA88YTU6"/>
<feature type="region of interest" description="Disordered" evidence="1">
    <location>
        <begin position="89"/>
        <end position="110"/>
    </location>
</feature>
<feature type="transmembrane region" description="Helical" evidence="2">
    <location>
        <begin position="53"/>
        <end position="79"/>
    </location>
</feature>
<dbReference type="EMBL" id="VSWD01000004">
    <property type="protein sequence ID" value="KAK3105223.1"/>
    <property type="molecule type" value="Genomic_DNA"/>
</dbReference>